<gene>
    <name evidence="3" type="ORF">JCM16418_1711</name>
</gene>
<comment type="caution">
    <text evidence="3">The sequence shown here is derived from an EMBL/GenBank/DDBJ whole genome shotgun (WGS) entry which is preliminary data.</text>
</comment>
<feature type="chain" id="PRO_5004907363" description="Lipoprotein" evidence="2">
    <location>
        <begin position="35"/>
        <end position="196"/>
    </location>
</feature>
<dbReference type="eggNOG" id="ENOG50305RZ">
    <property type="taxonomic scope" value="Bacteria"/>
</dbReference>
<dbReference type="PROSITE" id="PS51257">
    <property type="entry name" value="PROKAR_LIPOPROTEIN"/>
    <property type="match status" value="1"/>
</dbReference>
<dbReference type="STRING" id="1236976.JCM16418_1711"/>
<organism evidence="3 4">
    <name type="scientific">Paenibacillus pini JCM 16418</name>
    <dbReference type="NCBI Taxonomy" id="1236976"/>
    <lineage>
        <taxon>Bacteria</taxon>
        <taxon>Bacillati</taxon>
        <taxon>Bacillota</taxon>
        <taxon>Bacilli</taxon>
        <taxon>Bacillales</taxon>
        <taxon>Paenibacillaceae</taxon>
        <taxon>Paenibacillus</taxon>
    </lineage>
</organism>
<evidence type="ECO:0000256" key="2">
    <source>
        <dbReference type="SAM" id="SignalP"/>
    </source>
</evidence>
<dbReference type="OrthoDB" id="2608759at2"/>
<dbReference type="RefSeq" id="WP_036647372.1">
    <property type="nucleotide sequence ID" value="NZ_BAVZ01000004.1"/>
</dbReference>
<evidence type="ECO:0000256" key="1">
    <source>
        <dbReference type="SAM" id="MobiDB-lite"/>
    </source>
</evidence>
<keyword evidence="2" id="KW-0732">Signal</keyword>
<evidence type="ECO:0008006" key="5">
    <source>
        <dbReference type="Google" id="ProtNLM"/>
    </source>
</evidence>
<sequence>MKINKSKTQRQRHMYLVLLTLMCISIIFSGCTKAESESPQSNTSTETPSTSESNTNGTTSESAPQQTSPNSDTSDTKVSNKDGIPAGVKIEKVLKDESIKNDYHKKVELLTDGGELKTITDPNGNISRKYIEYEGIILKANGNTVDVQVEHGGKQTITIPKDVTIEDKDKVGLKQGIEIEWEVNMDGQIQNVELDD</sequence>
<proteinExistence type="predicted"/>
<dbReference type="AlphaFoldDB" id="W7YJA1"/>
<protein>
    <recommendedName>
        <fullName evidence="5">Lipoprotein</fullName>
    </recommendedName>
</protein>
<feature type="compositionally biased region" description="Low complexity" evidence="1">
    <location>
        <begin position="37"/>
        <end position="62"/>
    </location>
</feature>
<dbReference type="EMBL" id="BAVZ01000004">
    <property type="protein sequence ID" value="GAF07683.1"/>
    <property type="molecule type" value="Genomic_DNA"/>
</dbReference>
<feature type="region of interest" description="Disordered" evidence="1">
    <location>
        <begin position="34"/>
        <end position="83"/>
    </location>
</feature>
<dbReference type="Proteomes" id="UP000019364">
    <property type="component" value="Unassembled WGS sequence"/>
</dbReference>
<evidence type="ECO:0000313" key="3">
    <source>
        <dbReference type="EMBL" id="GAF07683.1"/>
    </source>
</evidence>
<keyword evidence="4" id="KW-1185">Reference proteome</keyword>
<reference evidence="3 4" key="1">
    <citation type="journal article" date="2014" name="Genome Announc.">
        <title>Draft Genome Sequence of Paenibacillus pini JCM 16418T, Isolated from the Rhizosphere of Pine Tree.</title>
        <authorList>
            <person name="Yuki M."/>
            <person name="Oshima K."/>
            <person name="Suda W."/>
            <person name="Oshida Y."/>
            <person name="Kitamura K."/>
            <person name="Iida Y."/>
            <person name="Hattori M."/>
            <person name="Ohkuma M."/>
        </authorList>
    </citation>
    <scope>NUCLEOTIDE SEQUENCE [LARGE SCALE GENOMIC DNA]</scope>
    <source>
        <strain evidence="3 4">JCM 16418</strain>
    </source>
</reference>
<accession>W7YJA1</accession>
<evidence type="ECO:0000313" key="4">
    <source>
        <dbReference type="Proteomes" id="UP000019364"/>
    </source>
</evidence>
<feature type="compositionally biased region" description="Polar residues" evidence="1">
    <location>
        <begin position="63"/>
        <end position="73"/>
    </location>
</feature>
<name>W7YJA1_9BACL</name>
<feature type="signal peptide" evidence="2">
    <location>
        <begin position="1"/>
        <end position="34"/>
    </location>
</feature>